<feature type="region of interest" description="Disordered" evidence="4">
    <location>
        <begin position="186"/>
        <end position="234"/>
    </location>
</feature>
<keyword evidence="3" id="KW-0067">ATP-binding</keyword>
<keyword evidence="2" id="KW-0378">Hydrolase</keyword>
<evidence type="ECO:0000256" key="1">
    <source>
        <dbReference type="ARBA" id="ARBA00022741"/>
    </source>
</evidence>
<evidence type="ECO:0000256" key="2">
    <source>
        <dbReference type="ARBA" id="ARBA00022801"/>
    </source>
</evidence>
<organism evidence="6 7">
    <name type="scientific">Coniochaeta hoffmannii</name>
    <dbReference type="NCBI Taxonomy" id="91930"/>
    <lineage>
        <taxon>Eukaryota</taxon>
        <taxon>Fungi</taxon>
        <taxon>Dikarya</taxon>
        <taxon>Ascomycota</taxon>
        <taxon>Pezizomycotina</taxon>
        <taxon>Sordariomycetes</taxon>
        <taxon>Sordariomycetidae</taxon>
        <taxon>Coniochaetales</taxon>
        <taxon>Coniochaetaceae</taxon>
        <taxon>Coniochaeta</taxon>
    </lineage>
</organism>
<dbReference type="EMBL" id="JANBVN010000019">
    <property type="protein sequence ID" value="KAJ9161683.1"/>
    <property type="molecule type" value="Genomic_DNA"/>
</dbReference>
<dbReference type="InterPro" id="IPR050628">
    <property type="entry name" value="SNF2_RAD54_helicase_TF"/>
</dbReference>
<feature type="domain" description="Helicase C-terminal" evidence="5">
    <location>
        <begin position="861"/>
        <end position="1023"/>
    </location>
</feature>
<dbReference type="GO" id="GO:0004386">
    <property type="term" value="F:helicase activity"/>
    <property type="evidence" value="ECO:0007669"/>
    <property type="project" value="UniProtKB-KW"/>
</dbReference>
<name>A0AA38RZK9_9PEZI</name>
<gene>
    <name evidence="6" type="ORF">NKR19_g1997</name>
</gene>
<feature type="compositionally biased region" description="Polar residues" evidence="4">
    <location>
        <begin position="203"/>
        <end position="214"/>
    </location>
</feature>
<dbReference type="GO" id="GO:0016787">
    <property type="term" value="F:hydrolase activity"/>
    <property type="evidence" value="ECO:0007669"/>
    <property type="project" value="UniProtKB-KW"/>
</dbReference>
<dbReference type="PANTHER" id="PTHR45626:SF22">
    <property type="entry name" value="DNA REPAIR PROTEIN RAD5"/>
    <property type="match status" value="1"/>
</dbReference>
<dbReference type="PROSITE" id="PS51194">
    <property type="entry name" value="HELICASE_CTER"/>
    <property type="match status" value="1"/>
</dbReference>
<dbReference type="InterPro" id="IPR027417">
    <property type="entry name" value="P-loop_NTPase"/>
</dbReference>
<evidence type="ECO:0000259" key="5">
    <source>
        <dbReference type="PROSITE" id="PS51194"/>
    </source>
</evidence>
<dbReference type="GO" id="GO:0006281">
    <property type="term" value="P:DNA repair"/>
    <property type="evidence" value="ECO:0007669"/>
    <property type="project" value="TreeGrafter"/>
</dbReference>
<dbReference type="GO" id="GO:0005524">
    <property type="term" value="F:ATP binding"/>
    <property type="evidence" value="ECO:0007669"/>
    <property type="project" value="UniProtKB-KW"/>
</dbReference>
<proteinExistence type="predicted"/>
<reference evidence="6" key="1">
    <citation type="submission" date="2022-07" db="EMBL/GenBank/DDBJ databases">
        <title>Fungi with potential for degradation of polypropylene.</title>
        <authorList>
            <person name="Gostincar C."/>
        </authorList>
    </citation>
    <scope>NUCLEOTIDE SEQUENCE</scope>
    <source>
        <strain evidence="6">EXF-13287</strain>
    </source>
</reference>
<dbReference type="Pfam" id="PF00176">
    <property type="entry name" value="SNF2-rel_dom"/>
    <property type="match status" value="1"/>
</dbReference>
<dbReference type="SUPFAM" id="SSF52540">
    <property type="entry name" value="P-loop containing nucleoside triphosphate hydrolases"/>
    <property type="match status" value="2"/>
</dbReference>
<evidence type="ECO:0000256" key="4">
    <source>
        <dbReference type="SAM" id="MobiDB-lite"/>
    </source>
</evidence>
<dbReference type="InterPro" id="IPR001650">
    <property type="entry name" value="Helicase_C-like"/>
</dbReference>
<dbReference type="GO" id="GO:0008094">
    <property type="term" value="F:ATP-dependent activity, acting on DNA"/>
    <property type="evidence" value="ECO:0007669"/>
    <property type="project" value="TreeGrafter"/>
</dbReference>
<comment type="caution">
    <text evidence="6">The sequence shown here is derived from an EMBL/GenBank/DDBJ whole genome shotgun (WGS) entry which is preliminary data.</text>
</comment>
<evidence type="ECO:0000313" key="6">
    <source>
        <dbReference type="EMBL" id="KAJ9161683.1"/>
    </source>
</evidence>
<protein>
    <submittedName>
        <fullName evidence="6">Dna rna helicase</fullName>
    </submittedName>
</protein>
<dbReference type="AlphaFoldDB" id="A0AA38RZK9"/>
<keyword evidence="7" id="KW-1185">Reference proteome</keyword>
<dbReference type="PANTHER" id="PTHR45626">
    <property type="entry name" value="TRANSCRIPTION TERMINATION FACTOR 2-RELATED"/>
    <property type="match status" value="1"/>
</dbReference>
<evidence type="ECO:0000313" key="7">
    <source>
        <dbReference type="Proteomes" id="UP001174691"/>
    </source>
</evidence>
<dbReference type="GO" id="GO:0005634">
    <property type="term" value="C:nucleus"/>
    <property type="evidence" value="ECO:0007669"/>
    <property type="project" value="TreeGrafter"/>
</dbReference>
<keyword evidence="6" id="KW-0347">Helicase</keyword>
<dbReference type="Proteomes" id="UP001174691">
    <property type="component" value="Unassembled WGS sequence"/>
</dbReference>
<dbReference type="Gene3D" id="3.40.50.300">
    <property type="entry name" value="P-loop containing nucleotide triphosphate hydrolases"/>
    <property type="match status" value="2"/>
</dbReference>
<evidence type="ECO:0000256" key="3">
    <source>
        <dbReference type="ARBA" id="ARBA00022840"/>
    </source>
</evidence>
<dbReference type="InterPro" id="IPR000330">
    <property type="entry name" value="SNF2_N"/>
</dbReference>
<accession>A0AA38RZK9</accession>
<keyword evidence="1" id="KW-0547">Nucleotide-binding</keyword>
<sequence length="1025" mass="115207">MSLTNPTMRDAQAEKELNEAMESWVGPPISRATMAFLLKCPAGFEVPPKCPYHLGEVSLKVVLMDRELGMRYFLGQLTQFFSSQPVENEGRQASAAEIYRPSDFLPDLFRETIRAKFGLLDESWSLWMAIDMGAPAIRIANKPALLETFVYLNEWYLKKQPFSHHMLWFLVVIDDTIGTAKQFSDLPQPRSVTYSDDNDETSRASYVSGPSQTSDSEEDTPDTSTFAGDSYGYSSEDEGLKQMATAEYVDISKLPARISLGFKSQSPPQPEPVEEHGILESIDTDTKKGSDVMDGDLDAILPVIGSPNSEKFAMFCTFLDLEPDKHKDPIIKSVCIPYTSIHLTPRQYMAAMSMLYSRGDRGLFGGVLADVPGTGKTHTCIAVVLFRALVAYNMAEVKKEWETREYEATKGKASREFKHLPRDAPITERCPCGDLQGVLCYANPARITREIGDTMSRGVSLILAPQGVIEEWKAVFTNSLINRKLFEPCLIHTTSERELACPPNFEKRFQLKAMPRQDGFPKGYKPKVMDMDYTYAMDTEPGKQPERFIIITTHQIEKLREQFQVPVMVTVANKKEKVTVYGLPVGCMMVDEFHKVRAMTNPVVELAQEHKRIMRHDSDFWSVSGTIMPKSTFTDLESTVAILQRPSWTQPGHRYYGSRFECIKELEDAYFEAVSADKGSEAAVEAFKERARQFFDGLIIRHTMESRFFGKRITQVKEMKPAKKTFTTSPKYTEDVQALADQVKDKIHTITQSDGYEQVVRSLQTYIELAPLQVASTFPAAAHLILNGTLKFDVPSLRGLIKKAKGDVTKIAEFTDHVDALTASSAKLEELFLLFLRMEEDHQSRPKPETTDSCGPPRKLRDDRQMKKLVVVTPTLGEAVFTYLGLRKRLASSAKGGGGGAKAVVLLHADLLASEKQRLVNDFQALTPGSARVLVTPYEVGGTGLNLQTANYQVLTGPLRTKDYELQAFARTNREGNMLRLHHRLYLTDDNPADRLVIARQANRRVASDPFDMSVEFKVEKEEDD</sequence>